<keyword evidence="2" id="KW-0378">Hydrolase</keyword>
<dbReference type="Gene3D" id="3.40.50.300">
    <property type="entry name" value="P-loop containing nucleotide triphosphate hydrolases"/>
    <property type="match status" value="1"/>
</dbReference>
<keyword evidence="2" id="KW-0067">ATP-binding</keyword>
<dbReference type="Proteomes" id="UP000584867">
    <property type="component" value="Unassembled WGS sequence"/>
</dbReference>
<keyword evidence="2" id="KW-0547">Nucleotide-binding</keyword>
<reference evidence="2 3" key="1">
    <citation type="submission" date="2020-08" db="EMBL/GenBank/DDBJ databases">
        <title>Genomic Encyclopedia of Type Strains, Phase IV (KMG-V): Genome sequencing to study the core and pangenomes of soil and plant-associated prokaryotes.</title>
        <authorList>
            <person name="Whitman W."/>
        </authorList>
    </citation>
    <scope>NUCLEOTIDE SEQUENCE [LARGE SCALE GENOMIC DNA]</scope>
    <source>
        <strain evidence="2 3">X5P3</strain>
    </source>
</reference>
<dbReference type="InterPro" id="IPR003593">
    <property type="entry name" value="AAA+_ATPase"/>
</dbReference>
<dbReference type="GO" id="GO:0004386">
    <property type="term" value="F:helicase activity"/>
    <property type="evidence" value="ECO:0007669"/>
    <property type="project" value="UniProtKB-KW"/>
</dbReference>
<gene>
    <name evidence="2" type="ORF">HDF15_004546</name>
</gene>
<dbReference type="RefSeq" id="WP_184259481.1">
    <property type="nucleotide sequence ID" value="NZ_JACHIO010000024.1"/>
</dbReference>
<sequence length="367" mass="40083">MEDRVHFEKGSALTPKPKQWLWPSFVPLGALTILAGDPGSGKSTILMDIAAAITVGGLLPDGTVSSAGHVIVYAPEDHKEDTIIPRLLANGADVSRILFPNFTTKEGIADYFDVARDIDVLSETLDQFPSDREDRIRLLITDPIISATETGGTRAVRSAMEQLAQLAERHNIAVIGVAHFAKDSGNKNLLDRVSGSLSYTAVARMVLAATKLPNGFQTLGKVKTNITDLSGHFPYMIEDGTITAQGVDLDTTRIVWGERQSEALHEAINPPQNEPDGALRMAMSFLSDVLANGPVPYNKVMSLVAEQPFSLSSIQRAKKMLGIMSRKRSDGWWWVLPGQNTGRQEHKASEYHEHLEHLEYLPAPQAA</sequence>
<dbReference type="InterPro" id="IPR027417">
    <property type="entry name" value="P-loop_NTPase"/>
</dbReference>
<name>A0A7W7ZU32_9BACT</name>
<dbReference type="EMBL" id="JACHIO010000024">
    <property type="protein sequence ID" value="MBB5066172.1"/>
    <property type="molecule type" value="Genomic_DNA"/>
</dbReference>
<feature type="domain" description="AAA+ ATPase" evidence="1">
    <location>
        <begin position="28"/>
        <end position="203"/>
    </location>
</feature>
<dbReference type="Pfam" id="PF13481">
    <property type="entry name" value="AAA_25"/>
    <property type="match status" value="1"/>
</dbReference>
<keyword evidence="2" id="KW-0347">Helicase</keyword>
<dbReference type="SUPFAM" id="SSF52540">
    <property type="entry name" value="P-loop containing nucleoside triphosphate hydrolases"/>
    <property type="match status" value="1"/>
</dbReference>
<dbReference type="AlphaFoldDB" id="A0A7W7ZU32"/>
<evidence type="ECO:0000313" key="3">
    <source>
        <dbReference type="Proteomes" id="UP000584867"/>
    </source>
</evidence>
<dbReference type="SMART" id="SM00382">
    <property type="entry name" value="AAA"/>
    <property type="match status" value="1"/>
</dbReference>
<organism evidence="2 3">
    <name type="scientific">Granulicella mallensis</name>
    <dbReference type="NCBI Taxonomy" id="940614"/>
    <lineage>
        <taxon>Bacteria</taxon>
        <taxon>Pseudomonadati</taxon>
        <taxon>Acidobacteriota</taxon>
        <taxon>Terriglobia</taxon>
        <taxon>Terriglobales</taxon>
        <taxon>Acidobacteriaceae</taxon>
        <taxon>Granulicella</taxon>
    </lineage>
</organism>
<protein>
    <submittedName>
        <fullName evidence="2">Putative DNA primase/helicase</fullName>
    </submittedName>
</protein>
<accession>A0A7W7ZU32</accession>
<comment type="caution">
    <text evidence="2">The sequence shown here is derived from an EMBL/GenBank/DDBJ whole genome shotgun (WGS) entry which is preliminary data.</text>
</comment>
<evidence type="ECO:0000259" key="1">
    <source>
        <dbReference type="SMART" id="SM00382"/>
    </source>
</evidence>
<proteinExistence type="predicted"/>
<evidence type="ECO:0000313" key="2">
    <source>
        <dbReference type="EMBL" id="MBB5066172.1"/>
    </source>
</evidence>